<keyword evidence="1" id="KW-0175">Coiled coil</keyword>
<gene>
    <name evidence="4" type="ORF">PR001_g11863</name>
    <name evidence="3" type="ORF">PR002_g12200</name>
</gene>
<dbReference type="EMBL" id="QXFU01000759">
    <property type="protein sequence ID" value="KAE9021601.1"/>
    <property type="molecule type" value="Genomic_DNA"/>
</dbReference>
<feature type="compositionally biased region" description="Basic and acidic residues" evidence="2">
    <location>
        <begin position="96"/>
        <end position="107"/>
    </location>
</feature>
<dbReference type="AlphaFoldDB" id="A0A6A3LPV1"/>
<evidence type="ECO:0000256" key="2">
    <source>
        <dbReference type="SAM" id="MobiDB-lite"/>
    </source>
</evidence>
<proteinExistence type="predicted"/>
<sequence>MAAIYAYKGAQMENRTKDAERKIKALQVKLRKAKQLAYIDPEKALAAKNEGNERGARAPRHGRPGDPGDPARPGDAERAERLPDGPDGRPAPPAEPGHHGQDREADCRRCAADLVSVDGRDSRNRSGRLAG</sequence>
<organism evidence="3 6">
    <name type="scientific">Phytophthora rubi</name>
    <dbReference type="NCBI Taxonomy" id="129364"/>
    <lineage>
        <taxon>Eukaryota</taxon>
        <taxon>Sar</taxon>
        <taxon>Stramenopiles</taxon>
        <taxon>Oomycota</taxon>
        <taxon>Peronosporomycetes</taxon>
        <taxon>Peronosporales</taxon>
        <taxon>Peronosporaceae</taxon>
        <taxon>Phytophthora</taxon>
    </lineage>
</organism>
<reference evidence="5 6" key="1">
    <citation type="submission" date="2018-09" db="EMBL/GenBank/DDBJ databases">
        <title>Genomic investigation of the strawberry pathogen Phytophthora fragariae indicates pathogenicity is determined by transcriptional variation in three key races.</title>
        <authorList>
            <person name="Adams T.M."/>
            <person name="Armitage A.D."/>
            <person name="Sobczyk M.K."/>
            <person name="Bates H.J."/>
            <person name="Dunwell J.M."/>
            <person name="Nellist C.F."/>
            <person name="Harrison R.J."/>
        </authorList>
    </citation>
    <scope>NUCLEOTIDE SEQUENCE [LARGE SCALE GENOMIC DNA]</scope>
    <source>
        <strain evidence="4 5">SCRP249</strain>
        <strain evidence="3 6">SCRP324</strain>
    </source>
</reference>
<evidence type="ECO:0000313" key="5">
    <source>
        <dbReference type="Proteomes" id="UP000429607"/>
    </source>
</evidence>
<evidence type="ECO:0000313" key="6">
    <source>
        <dbReference type="Proteomes" id="UP000435112"/>
    </source>
</evidence>
<feature type="coiled-coil region" evidence="1">
    <location>
        <begin position="9"/>
        <end position="36"/>
    </location>
</feature>
<feature type="region of interest" description="Disordered" evidence="2">
    <location>
        <begin position="39"/>
        <end position="107"/>
    </location>
</feature>
<dbReference type="Proteomes" id="UP000429607">
    <property type="component" value="Unassembled WGS sequence"/>
</dbReference>
<dbReference type="OrthoDB" id="10496161at2759"/>
<feature type="compositionally biased region" description="Basic and acidic residues" evidence="2">
    <location>
        <begin position="40"/>
        <end position="56"/>
    </location>
</feature>
<protein>
    <submittedName>
        <fullName evidence="3">Uncharacterized protein</fullName>
    </submittedName>
</protein>
<feature type="compositionally biased region" description="Basic and acidic residues" evidence="2">
    <location>
        <begin position="72"/>
        <end position="87"/>
    </location>
</feature>
<dbReference type="Proteomes" id="UP000435112">
    <property type="component" value="Unassembled WGS sequence"/>
</dbReference>
<evidence type="ECO:0000313" key="4">
    <source>
        <dbReference type="EMBL" id="KAE9027880.1"/>
    </source>
</evidence>
<dbReference type="EMBL" id="QXFV01000748">
    <property type="protein sequence ID" value="KAE9027880.1"/>
    <property type="molecule type" value="Genomic_DNA"/>
</dbReference>
<evidence type="ECO:0000313" key="3">
    <source>
        <dbReference type="EMBL" id="KAE9021601.1"/>
    </source>
</evidence>
<accession>A0A6A3LPV1</accession>
<name>A0A6A3LPV1_9STRA</name>
<evidence type="ECO:0000256" key="1">
    <source>
        <dbReference type="SAM" id="Coils"/>
    </source>
</evidence>
<comment type="caution">
    <text evidence="3">The sequence shown here is derived from an EMBL/GenBank/DDBJ whole genome shotgun (WGS) entry which is preliminary data.</text>
</comment>